<feature type="domain" description="Glycosyltransferase 2-like" evidence="4">
    <location>
        <begin position="6"/>
        <end position="135"/>
    </location>
</feature>
<dbReference type="InterPro" id="IPR001173">
    <property type="entry name" value="Glyco_trans_2-like"/>
</dbReference>
<dbReference type="Gene3D" id="3.90.550.10">
    <property type="entry name" value="Spore Coat Polysaccharide Biosynthesis Protein SpsA, Chain A"/>
    <property type="match status" value="1"/>
</dbReference>
<dbReference type="Proteomes" id="UP000305165">
    <property type="component" value="Unassembled WGS sequence"/>
</dbReference>
<evidence type="ECO:0000259" key="4">
    <source>
        <dbReference type="Pfam" id="PF00535"/>
    </source>
</evidence>
<name>A0A4T2GTX5_STRSU</name>
<reference evidence="5 6" key="1">
    <citation type="submission" date="2019-04" db="EMBL/GenBank/DDBJ databases">
        <title>Genome analysis of Streptococcus suis strain WUSS424.</title>
        <authorList>
            <person name="Chen H."/>
            <person name="Gao X."/>
            <person name="Wu Z."/>
        </authorList>
    </citation>
    <scope>NUCLEOTIDE SEQUENCE [LARGE SCALE GENOMIC DNA]</scope>
    <source>
        <strain evidence="5 6">WUSS424</strain>
    </source>
</reference>
<dbReference type="AlphaFoldDB" id="A0A4T2GTX5"/>
<keyword evidence="3 5" id="KW-0808">Transferase</keyword>
<dbReference type="PANTHER" id="PTHR43685">
    <property type="entry name" value="GLYCOSYLTRANSFERASE"/>
    <property type="match status" value="1"/>
</dbReference>
<comment type="similarity">
    <text evidence="1">Belongs to the glycosyltransferase 2 family.</text>
</comment>
<dbReference type="SUPFAM" id="SSF53448">
    <property type="entry name" value="Nucleotide-diphospho-sugar transferases"/>
    <property type="match status" value="1"/>
</dbReference>
<dbReference type="Pfam" id="PF00535">
    <property type="entry name" value="Glycos_transf_2"/>
    <property type="match status" value="1"/>
</dbReference>
<evidence type="ECO:0000256" key="3">
    <source>
        <dbReference type="ARBA" id="ARBA00022679"/>
    </source>
</evidence>
<proteinExistence type="inferred from homology"/>
<accession>A0A4T2GTX5</accession>
<dbReference type="InterPro" id="IPR029044">
    <property type="entry name" value="Nucleotide-diphossugar_trans"/>
</dbReference>
<dbReference type="EMBL" id="SSXO01000001">
    <property type="protein sequence ID" value="TII01271.1"/>
    <property type="molecule type" value="Genomic_DNA"/>
</dbReference>
<evidence type="ECO:0000256" key="2">
    <source>
        <dbReference type="ARBA" id="ARBA00022676"/>
    </source>
</evidence>
<organism evidence="5 6">
    <name type="scientific">Streptococcus suis</name>
    <dbReference type="NCBI Taxonomy" id="1307"/>
    <lineage>
        <taxon>Bacteria</taxon>
        <taxon>Bacillati</taxon>
        <taxon>Bacillota</taxon>
        <taxon>Bacilli</taxon>
        <taxon>Lactobacillales</taxon>
        <taxon>Streptococcaceae</taxon>
        <taxon>Streptococcus</taxon>
    </lineage>
</organism>
<gene>
    <name evidence="5" type="ORF">FAJ39_02815</name>
</gene>
<keyword evidence="2" id="KW-0328">Glycosyltransferase</keyword>
<evidence type="ECO:0000313" key="5">
    <source>
        <dbReference type="EMBL" id="TII01271.1"/>
    </source>
</evidence>
<sequence>MVKTAVLMATYNGSQFIEKQLDSIRKQTLVPDYVLMRDDCSTDDTVEVVKNYIQKYNLSGWSIQRNASNLGWRLNFRQLMLDVVSYDVDYVFFSDQDDIWYLDKNERQVIVMEERQDIDLLSADIDIEVRSDRATVPDQFQFDEQQQVSPYPNILTYRTYRPGWTFCLRKIFSDIVVSSWKEGDQISHDNLTSIAAAMTDRAANMNVKVGSHIRYENNASGNKKYVFTIKSSKQKHIDGLYVFYRFYEVIAQVASYYRHDNSKILNEVSEFYKERYEVAHSNKVMENLFFVIFHLSYYENMNAVARDLIFSFKK</sequence>
<evidence type="ECO:0000256" key="1">
    <source>
        <dbReference type="ARBA" id="ARBA00006739"/>
    </source>
</evidence>
<protein>
    <submittedName>
        <fullName evidence="5">Glycosyltransferase</fullName>
    </submittedName>
</protein>
<dbReference type="InterPro" id="IPR050834">
    <property type="entry name" value="Glycosyltransf_2"/>
</dbReference>
<comment type="caution">
    <text evidence="5">The sequence shown here is derived from an EMBL/GenBank/DDBJ whole genome shotgun (WGS) entry which is preliminary data.</text>
</comment>
<dbReference type="OrthoDB" id="9802649at2"/>
<dbReference type="PANTHER" id="PTHR43685:SF5">
    <property type="entry name" value="GLYCOSYLTRANSFERASE EPSE-RELATED"/>
    <property type="match status" value="1"/>
</dbReference>
<evidence type="ECO:0000313" key="6">
    <source>
        <dbReference type="Proteomes" id="UP000305165"/>
    </source>
</evidence>
<dbReference type="GO" id="GO:0016757">
    <property type="term" value="F:glycosyltransferase activity"/>
    <property type="evidence" value="ECO:0007669"/>
    <property type="project" value="UniProtKB-KW"/>
</dbReference>